<gene>
    <name evidence="14" type="ORF">ACFQMJ_21340</name>
</gene>
<dbReference type="Gene3D" id="3.30.565.10">
    <property type="entry name" value="Histidine kinase-like ATPase, C-terminal domain"/>
    <property type="match status" value="2"/>
</dbReference>
<name>A0ABW2FFZ8_9BACL</name>
<dbReference type="PRINTS" id="PR00344">
    <property type="entry name" value="BCTRLSENSOR"/>
</dbReference>
<dbReference type="Pfam" id="PF00512">
    <property type="entry name" value="HisKA"/>
    <property type="match status" value="1"/>
</dbReference>
<keyword evidence="8" id="KW-0902">Two-component regulatory system</keyword>
<dbReference type="Proteomes" id="UP001596378">
    <property type="component" value="Unassembled WGS sequence"/>
</dbReference>
<dbReference type="RefSeq" id="WP_378107362.1">
    <property type="nucleotide sequence ID" value="NZ_JBHSUP010000026.1"/>
</dbReference>
<dbReference type="InterPro" id="IPR004358">
    <property type="entry name" value="Sig_transdc_His_kin-like_C"/>
</dbReference>
<accession>A0ABW2FFZ8</accession>
<feature type="domain" description="Response regulatory" evidence="13">
    <location>
        <begin position="705"/>
        <end position="820"/>
    </location>
</feature>
<dbReference type="InterPro" id="IPR010559">
    <property type="entry name" value="Sig_transdc_His_kin_internal"/>
</dbReference>
<dbReference type="InterPro" id="IPR008979">
    <property type="entry name" value="Galactose-bd-like_sf"/>
</dbReference>
<dbReference type="InterPro" id="IPR003594">
    <property type="entry name" value="HATPase_dom"/>
</dbReference>
<evidence type="ECO:0000256" key="3">
    <source>
        <dbReference type="ARBA" id="ARBA00022553"/>
    </source>
</evidence>
<dbReference type="PANTHER" id="PTHR43047:SF72">
    <property type="entry name" value="OSMOSENSING HISTIDINE PROTEIN KINASE SLN1"/>
    <property type="match status" value="1"/>
</dbReference>
<feature type="transmembrane region" description="Helical" evidence="11">
    <location>
        <begin position="338"/>
        <end position="356"/>
    </location>
</feature>
<keyword evidence="10" id="KW-0175">Coiled coil</keyword>
<keyword evidence="3 9" id="KW-0597">Phosphoprotein</keyword>
<feature type="transmembrane region" description="Helical" evidence="11">
    <location>
        <begin position="247"/>
        <end position="265"/>
    </location>
</feature>
<evidence type="ECO:0000313" key="14">
    <source>
        <dbReference type="EMBL" id="MFC7151089.1"/>
    </source>
</evidence>
<reference evidence="15" key="1">
    <citation type="journal article" date="2019" name="Int. J. Syst. Evol. Microbiol.">
        <title>The Global Catalogue of Microorganisms (GCM) 10K type strain sequencing project: providing services to taxonomists for standard genome sequencing and annotation.</title>
        <authorList>
            <consortium name="The Broad Institute Genomics Platform"/>
            <consortium name="The Broad Institute Genome Sequencing Center for Infectious Disease"/>
            <person name="Wu L."/>
            <person name="Ma J."/>
        </authorList>
    </citation>
    <scope>NUCLEOTIDE SEQUENCE [LARGE SCALE GENOMIC DNA]</scope>
    <source>
        <strain evidence="15">KCTC 12907</strain>
    </source>
</reference>
<keyword evidence="11" id="KW-1133">Transmembrane helix</keyword>
<feature type="transmembrane region" description="Helical" evidence="11">
    <location>
        <begin position="368"/>
        <end position="389"/>
    </location>
</feature>
<feature type="transmembrane region" description="Helical" evidence="11">
    <location>
        <begin position="314"/>
        <end position="332"/>
    </location>
</feature>
<dbReference type="SUPFAM" id="SSF55874">
    <property type="entry name" value="ATPase domain of HSP90 chaperone/DNA topoisomerase II/histidine kinase"/>
    <property type="match status" value="2"/>
</dbReference>
<feature type="transmembrane region" description="Helical" evidence="11">
    <location>
        <begin position="222"/>
        <end position="240"/>
    </location>
</feature>
<dbReference type="SUPFAM" id="SSF49785">
    <property type="entry name" value="Galactose-binding domain-like"/>
    <property type="match status" value="1"/>
</dbReference>
<dbReference type="Pfam" id="PF00072">
    <property type="entry name" value="Response_reg"/>
    <property type="match status" value="1"/>
</dbReference>
<dbReference type="Pfam" id="PF02518">
    <property type="entry name" value="HATPase_c"/>
    <property type="match status" value="2"/>
</dbReference>
<dbReference type="PROSITE" id="PS50110">
    <property type="entry name" value="RESPONSE_REGULATORY"/>
    <property type="match status" value="1"/>
</dbReference>
<evidence type="ECO:0000256" key="5">
    <source>
        <dbReference type="ARBA" id="ARBA00022741"/>
    </source>
</evidence>
<dbReference type="EMBL" id="JBHTAI010000014">
    <property type="protein sequence ID" value="MFC7151089.1"/>
    <property type="molecule type" value="Genomic_DNA"/>
</dbReference>
<keyword evidence="11" id="KW-0812">Transmembrane</keyword>
<keyword evidence="5" id="KW-0547">Nucleotide-binding</keyword>
<evidence type="ECO:0000313" key="15">
    <source>
        <dbReference type="Proteomes" id="UP001596378"/>
    </source>
</evidence>
<keyword evidence="4" id="KW-0808">Transferase</keyword>
<evidence type="ECO:0000256" key="8">
    <source>
        <dbReference type="ARBA" id="ARBA00023012"/>
    </source>
</evidence>
<keyword evidence="15" id="KW-1185">Reference proteome</keyword>
<organism evidence="14 15">
    <name type="scientific">Cohnella cellulosilytica</name>
    <dbReference type="NCBI Taxonomy" id="986710"/>
    <lineage>
        <taxon>Bacteria</taxon>
        <taxon>Bacillati</taxon>
        <taxon>Bacillota</taxon>
        <taxon>Bacilli</taxon>
        <taxon>Bacillales</taxon>
        <taxon>Paenibacillaceae</taxon>
        <taxon>Cohnella</taxon>
    </lineage>
</organism>
<dbReference type="EC" id="2.7.13.3" evidence="2"/>
<dbReference type="GO" id="GO:0005524">
    <property type="term" value="F:ATP binding"/>
    <property type="evidence" value="ECO:0007669"/>
    <property type="project" value="UniProtKB-KW"/>
</dbReference>
<feature type="domain" description="Histidine kinase" evidence="12">
    <location>
        <begin position="442"/>
        <end position="659"/>
    </location>
</feature>
<evidence type="ECO:0000256" key="7">
    <source>
        <dbReference type="ARBA" id="ARBA00022840"/>
    </source>
</evidence>
<dbReference type="InterPro" id="IPR036890">
    <property type="entry name" value="HATPase_C_sf"/>
</dbReference>
<dbReference type="Gene3D" id="1.10.287.130">
    <property type="match status" value="1"/>
</dbReference>
<feature type="coiled-coil region" evidence="10">
    <location>
        <begin position="415"/>
        <end position="442"/>
    </location>
</feature>
<proteinExistence type="predicted"/>
<keyword evidence="11" id="KW-0472">Membrane</keyword>
<evidence type="ECO:0000256" key="9">
    <source>
        <dbReference type="PROSITE-ProRule" id="PRU00169"/>
    </source>
</evidence>
<dbReference type="Gene3D" id="3.40.50.2300">
    <property type="match status" value="1"/>
</dbReference>
<evidence type="ECO:0000256" key="11">
    <source>
        <dbReference type="SAM" id="Phobius"/>
    </source>
</evidence>
<dbReference type="SMART" id="SM00387">
    <property type="entry name" value="HATPase_c"/>
    <property type="match status" value="2"/>
</dbReference>
<dbReference type="SUPFAM" id="SSF47384">
    <property type="entry name" value="Homodimeric domain of signal transducing histidine kinase"/>
    <property type="match status" value="1"/>
</dbReference>
<evidence type="ECO:0000256" key="10">
    <source>
        <dbReference type="SAM" id="Coils"/>
    </source>
</evidence>
<dbReference type="PANTHER" id="PTHR43047">
    <property type="entry name" value="TWO-COMPONENT HISTIDINE PROTEIN KINASE"/>
    <property type="match status" value="1"/>
</dbReference>
<keyword evidence="7 14" id="KW-0067">ATP-binding</keyword>
<dbReference type="CDD" id="cd17574">
    <property type="entry name" value="REC_OmpR"/>
    <property type="match status" value="1"/>
</dbReference>
<evidence type="ECO:0000256" key="4">
    <source>
        <dbReference type="ARBA" id="ARBA00022679"/>
    </source>
</evidence>
<dbReference type="CDD" id="cd00082">
    <property type="entry name" value="HisKA"/>
    <property type="match status" value="1"/>
</dbReference>
<dbReference type="InterPro" id="IPR011006">
    <property type="entry name" value="CheY-like_superfamily"/>
</dbReference>
<comment type="caution">
    <text evidence="14">The sequence shown here is derived from an EMBL/GenBank/DDBJ whole genome shotgun (WGS) entry which is preliminary data.</text>
</comment>
<evidence type="ECO:0000256" key="2">
    <source>
        <dbReference type="ARBA" id="ARBA00012438"/>
    </source>
</evidence>
<evidence type="ECO:0000256" key="1">
    <source>
        <dbReference type="ARBA" id="ARBA00000085"/>
    </source>
</evidence>
<dbReference type="InterPro" id="IPR005467">
    <property type="entry name" value="His_kinase_dom"/>
</dbReference>
<evidence type="ECO:0000259" key="13">
    <source>
        <dbReference type="PROSITE" id="PS50110"/>
    </source>
</evidence>
<dbReference type="InterPro" id="IPR036097">
    <property type="entry name" value="HisK_dim/P_sf"/>
</dbReference>
<dbReference type="SUPFAM" id="SSF52172">
    <property type="entry name" value="CheY-like"/>
    <property type="match status" value="1"/>
</dbReference>
<comment type="catalytic activity">
    <reaction evidence="1">
        <text>ATP + protein L-histidine = ADP + protein N-phospho-L-histidine.</text>
        <dbReference type="EC" id="2.7.13.3"/>
    </reaction>
</comment>
<dbReference type="Pfam" id="PF06580">
    <property type="entry name" value="His_kinase"/>
    <property type="match status" value="1"/>
</dbReference>
<keyword evidence="6" id="KW-0418">Kinase</keyword>
<dbReference type="InterPro" id="IPR003661">
    <property type="entry name" value="HisK_dim/P_dom"/>
</dbReference>
<feature type="domain" description="Histidine kinase" evidence="12">
    <location>
        <begin position="930"/>
        <end position="1028"/>
    </location>
</feature>
<feature type="transmembrane region" description="Helical" evidence="11">
    <location>
        <begin position="285"/>
        <end position="307"/>
    </location>
</feature>
<protein>
    <recommendedName>
        <fullName evidence="2">histidine kinase</fullName>
        <ecNumber evidence="2">2.7.13.3</ecNumber>
    </recommendedName>
</protein>
<evidence type="ECO:0000256" key="6">
    <source>
        <dbReference type="ARBA" id="ARBA00022777"/>
    </source>
</evidence>
<evidence type="ECO:0000259" key="12">
    <source>
        <dbReference type="PROSITE" id="PS50109"/>
    </source>
</evidence>
<dbReference type="Gene3D" id="2.60.120.260">
    <property type="entry name" value="Galactose-binding domain-like"/>
    <property type="match status" value="1"/>
</dbReference>
<dbReference type="SMART" id="SM00448">
    <property type="entry name" value="REC"/>
    <property type="match status" value="1"/>
</dbReference>
<sequence length="1028" mass="113505">MKRTSRGQWWIFAGVAFLALAALRLLWTAYFMPGSYARAEGGELDLRQWDSRAGQLITLDGEWLFYPGVLLAETPGESVSAGAAVEPPLLVNVPEELQPALDSAPTSSYGYGSYRLRLRLDPGGDDVYAVRISSVRSASAVYVNGRLAGRSGMPAADKSDYTPRNVPYSITVVPDERGFVDLVVQVANYDYREGLGIARSVQFGTERAAASDRRLSEAMQQIVFVIFVLHALYAALLYGMGFKDRRLLYLAYVLLALTALLATNGDKLLLVWLPIDYATDYRLKGFLMATTAYALLQSLGDAMPAFWRGRARRPIRLVFALLALAVLLPLSFLFRVEFVYTLLVTVSCLTALIAFIRSNSGRYSEDVHLAIMSMALFHVAAWEIAYRYLDIRLPFYPIDLLIAVLALSMSWFKKYLQAMAQSRKLQSELQEADKRKDEFLANTSHELRNPLHGILSIAQGVLDRHRNAMDDKEVRDLELILSIGRRMSHMLGDLLDSMILKENGIQLALRRLSLQRVAGNVAEMLQFMLKGKPTVLINEIGPDCPDVEADENRLTQILFNLLHNAIKFTPEGTISVRAEPRGDRVTVVVADTGIGMDESALRRIFEPYEQVAPASQNGGGFGLGLGISKQLTELHGSALEVESKPGRGTVFRFSLQQASPLLAEPGEPADSSLKEVAASAVAPMRTGHPSSGSGGGSEEPAAETVILAVDDDPVNLVALANILGPGYEIVGATSGREALEKLDDRRWDLVIADVMMPVLSGYELTLLIRERFNVYELPILLLTAKNRPEDIEAGLLSGANDYAVKPVNAIEFRARVRALTGLRRLVNQRFNIEAALLQAQIKPHFILNTLTAVTALSELDNSRMRSLIHDFSNYLRASFNIRNSADNISLKNELELVRYYLNVEQERFGSRLTVVWKADETIPVKLPPLLIQPLVENAVLHGILKKNAGGTVTIEVAAREERVDIAVTDDGIGMSEERIDALLRGEGSAGIGLRNTNLRLRQNYGRSLEIRSKPGHGTTVSFSIDRRP</sequence>
<feature type="modified residue" description="4-aspartylphosphate" evidence="9">
    <location>
        <position position="753"/>
    </location>
</feature>
<dbReference type="PROSITE" id="PS50109">
    <property type="entry name" value="HIS_KIN"/>
    <property type="match status" value="2"/>
</dbReference>
<dbReference type="InterPro" id="IPR001789">
    <property type="entry name" value="Sig_transdc_resp-reg_receiver"/>
</dbReference>
<dbReference type="SMART" id="SM00388">
    <property type="entry name" value="HisKA"/>
    <property type="match status" value="1"/>
</dbReference>